<dbReference type="WBParaSite" id="MhA1_Contig1853.frz3.gene4">
    <property type="protein sequence ID" value="MhA1_Contig1853.frz3.gene4"/>
    <property type="gene ID" value="MhA1_Contig1853.frz3.gene4"/>
</dbReference>
<protein>
    <submittedName>
        <fullName evidence="4">Uncharacterized protein</fullName>
    </submittedName>
</protein>
<feature type="region of interest" description="Disordered" evidence="1">
    <location>
        <begin position="28"/>
        <end position="122"/>
    </location>
</feature>
<organism evidence="3 4">
    <name type="scientific">Meloidogyne hapla</name>
    <name type="common">Root-knot nematode worm</name>
    <dbReference type="NCBI Taxonomy" id="6305"/>
    <lineage>
        <taxon>Eukaryota</taxon>
        <taxon>Metazoa</taxon>
        <taxon>Ecdysozoa</taxon>
        <taxon>Nematoda</taxon>
        <taxon>Chromadorea</taxon>
        <taxon>Rhabditida</taxon>
        <taxon>Tylenchina</taxon>
        <taxon>Tylenchomorpha</taxon>
        <taxon>Tylenchoidea</taxon>
        <taxon>Meloidogynidae</taxon>
        <taxon>Meloidogyninae</taxon>
        <taxon>Meloidogyne</taxon>
    </lineage>
</organism>
<sequence>MIYSKFYRILFLLFLIYFEKNEGVKKDEPKSFKEVLTKPPPSTEGREVENSDGEITNLQPNTITSNKQRNPIITNNSESKPKTREFGQSSTQDKKPLENKGKYLPPNNRSSKLKEEKVTNVSSNQNIKIKGKNSGNTGSGPYVPPHLRNKNAAKEQKWVPINKNENISDKLSNTEEINLEGSSIDEESRNIFLSKQKDVLPVIQHDYATAQAIHTRCIFSINSKDSEDYRKIFKNNPASQIYKTPNNPFDNLHSIVEQIAKESNTNPHHIHAQQNVYGNFVHLQQHSGPYLSSQVSLPEVHNNQHHTQKMMDVPGRKLN</sequence>
<feature type="signal peptide" evidence="2">
    <location>
        <begin position="1"/>
        <end position="23"/>
    </location>
</feature>
<evidence type="ECO:0000256" key="2">
    <source>
        <dbReference type="SAM" id="SignalP"/>
    </source>
</evidence>
<evidence type="ECO:0000313" key="4">
    <source>
        <dbReference type="WBParaSite" id="MhA1_Contig1853.frz3.gene4"/>
    </source>
</evidence>
<reference evidence="4" key="1">
    <citation type="submission" date="2016-11" db="UniProtKB">
        <authorList>
            <consortium name="WormBaseParasite"/>
        </authorList>
    </citation>
    <scope>IDENTIFICATION</scope>
</reference>
<feature type="chain" id="PRO_5009315661" evidence="2">
    <location>
        <begin position="24"/>
        <end position="319"/>
    </location>
</feature>
<keyword evidence="2" id="KW-0732">Signal</keyword>
<feature type="compositionally biased region" description="Basic and acidic residues" evidence="1">
    <location>
        <begin position="92"/>
        <end position="101"/>
    </location>
</feature>
<name>A0A1I8BBS0_MELHA</name>
<keyword evidence="3" id="KW-1185">Reference proteome</keyword>
<dbReference type="AlphaFoldDB" id="A0A1I8BBS0"/>
<evidence type="ECO:0000256" key="1">
    <source>
        <dbReference type="SAM" id="MobiDB-lite"/>
    </source>
</evidence>
<evidence type="ECO:0000313" key="3">
    <source>
        <dbReference type="Proteomes" id="UP000095281"/>
    </source>
</evidence>
<proteinExistence type="predicted"/>
<accession>A0A1I8BBS0</accession>
<feature type="compositionally biased region" description="Polar residues" evidence="1">
    <location>
        <begin position="53"/>
        <end position="78"/>
    </location>
</feature>
<dbReference type="Proteomes" id="UP000095281">
    <property type="component" value="Unplaced"/>
</dbReference>